<name>A0A844ZTV6_9SPHN</name>
<evidence type="ECO:0000313" key="2">
    <source>
        <dbReference type="EMBL" id="MXO91168.1"/>
    </source>
</evidence>
<feature type="transmembrane region" description="Helical" evidence="1">
    <location>
        <begin position="123"/>
        <end position="144"/>
    </location>
</feature>
<reference evidence="2 3" key="1">
    <citation type="submission" date="2019-12" db="EMBL/GenBank/DDBJ databases">
        <title>Genomic-based taxomic classification of the family Erythrobacteraceae.</title>
        <authorList>
            <person name="Xu L."/>
        </authorList>
    </citation>
    <scope>NUCLEOTIDE SEQUENCE [LARGE SCALE GENOMIC DNA]</scope>
    <source>
        <strain evidence="2 3">KCTC 52763</strain>
    </source>
</reference>
<dbReference type="OrthoDB" id="5457135at2"/>
<sequence length="153" mass="16488">MGRVPANEGTPWLIGGAWLSLAASLLHILCIFGGEKWYRFFGAGEEIAMAAARGEIWPHIMTLGIAAVLAIWALFAFSGAGKFARLPLLRTALVLISAIYLLRGLALVPLHLWKPELTDAFTFWSSLVVLAYGIAYGVGTWKAWPAMSGGSGR</sequence>
<keyword evidence="3" id="KW-1185">Reference proteome</keyword>
<feature type="transmembrane region" description="Helical" evidence="1">
    <location>
        <begin position="12"/>
        <end position="34"/>
    </location>
</feature>
<organism evidence="2 3">
    <name type="scientific">Pontixanthobacter aquaemixtae</name>
    <dbReference type="NCBI Taxonomy" id="1958940"/>
    <lineage>
        <taxon>Bacteria</taxon>
        <taxon>Pseudomonadati</taxon>
        <taxon>Pseudomonadota</taxon>
        <taxon>Alphaproteobacteria</taxon>
        <taxon>Sphingomonadales</taxon>
        <taxon>Erythrobacteraceae</taxon>
        <taxon>Pontixanthobacter</taxon>
    </lineage>
</organism>
<comment type="caution">
    <text evidence="2">The sequence shown here is derived from an EMBL/GenBank/DDBJ whole genome shotgun (WGS) entry which is preliminary data.</text>
</comment>
<evidence type="ECO:0000256" key="1">
    <source>
        <dbReference type="SAM" id="Phobius"/>
    </source>
</evidence>
<gene>
    <name evidence="2" type="ORF">GRI41_10065</name>
</gene>
<accession>A0A844ZTV6</accession>
<dbReference type="AlphaFoldDB" id="A0A844ZTV6"/>
<proteinExistence type="predicted"/>
<keyword evidence="1" id="KW-1133">Transmembrane helix</keyword>
<protein>
    <submittedName>
        <fullName evidence="2">Uncharacterized protein</fullName>
    </submittedName>
</protein>
<keyword evidence="1" id="KW-0472">Membrane</keyword>
<feature type="transmembrane region" description="Helical" evidence="1">
    <location>
        <begin position="89"/>
        <end position="111"/>
    </location>
</feature>
<feature type="transmembrane region" description="Helical" evidence="1">
    <location>
        <begin position="56"/>
        <end position="77"/>
    </location>
</feature>
<dbReference type="RefSeq" id="WP_160604884.1">
    <property type="nucleotide sequence ID" value="NZ_WTYX01000002.1"/>
</dbReference>
<dbReference type="Proteomes" id="UP000442714">
    <property type="component" value="Unassembled WGS sequence"/>
</dbReference>
<keyword evidence="1" id="KW-0812">Transmembrane</keyword>
<dbReference type="EMBL" id="WTYX01000002">
    <property type="protein sequence ID" value="MXO91168.1"/>
    <property type="molecule type" value="Genomic_DNA"/>
</dbReference>
<evidence type="ECO:0000313" key="3">
    <source>
        <dbReference type="Proteomes" id="UP000442714"/>
    </source>
</evidence>